<evidence type="ECO:0000313" key="1">
    <source>
        <dbReference type="EnsemblPlants" id="KQL30542"/>
    </source>
</evidence>
<reference evidence="1" key="2">
    <citation type="submission" date="2018-08" db="UniProtKB">
        <authorList>
            <consortium name="EnsemblPlants"/>
        </authorList>
    </citation>
    <scope>IDENTIFICATION</scope>
    <source>
        <strain evidence="1">Yugu1</strain>
    </source>
</reference>
<name>K3YZ02_SETIT</name>
<dbReference type="InParanoid" id="K3YZ02"/>
<dbReference type="HOGENOM" id="CLU_097404_0_0_1"/>
<dbReference type="Gramene" id="KQL30542">
    <property type="protein sequence ID" value="KQL30542"/>
    <property type="gene ID" value="SETIT_019508mg"/>
</dbReference>
<reference evidence="2" key="1">
    <citation type="journal article" date="2012" name="Nat. Biotechnol.">
        <title>Reference genome sequence of the model plant Setaria.</title>
        <authorList>
            <person name="Bennetzen J.L."/>
            <person name="Schmutz J."/>
            <person name="Wang H."/>
            <person name="Percifield R."/>
            <person name="Hawkins J."/>
            <person name="Pontaroli A.C."/>
            <person name="Estep M."/>
            <person name="Feng L."/>
            <person name="Vaughn J.N."/>
            <person name="Grimwood J."/>
            <person name="Jenkins J."/>
            <person name="Barry K."/>
            <person name="Lindquist E."/>
            <person name="Hellsten U."/>
            <person name="Deshpande S."/>
            <person name="Wang X."/>
            <person name="Wu X."/>
            <person name="Mitros T."/>
            <person name="Triplett J."/>
            <person name="Yang X."/>
            <person name="Ye C.Y."/>
            <person name="Mauro-Herrera M."/>
            <person name="Wang L."/>
            <person name="Li P."/>
            <person name="Sharma M."/>
            <person name="Sharma R."/>
            <person name="Ronald P.C."/>
            <person name="Panaud O."/>
            <person name="Kellogg E.A."/>
            <person name="Brutnell T.P."/>
            <person name="Doust A.N."/>
            <person name="Tuskan G.A."/>
            <person name="Rokhsar D."/>
            <person name="Devos K.M."/>
        </authorList>
    </citation>
    <scope>NUCLEOTIDE SEQUENCE [LARGE SCALE GENOMIC DNA]</scope>
    <source>
        <strain evidence="2">cv. Yugu1</strain>
    </source>
</reference>
<dbReference type="FunCoup" id="K3YZ02">
    <property type="interactions" value="534"/>
</dbReference>
<sequence>ALSLLFSFRRPLPPDPLSFEFRARIYETAPRRDPRSLPPLSPAQPHPFSSFILECPTNRHRAIPSLAGVAVGRIRAVELSIRAAMQAPRGEGGFLGKRKEREYYPPYPSASSSQAQQAVLLQRPPQPFSRPDPRIAIKPDRAAALRLGAKPPLPRPGAAGPHAVGVGVGVGGNKLLAGYLAHEFLRCGTLLGERRLEPLGRKEKEPALAAPAPEPSRRYAEVSRLLMAGGARIPGIVNPSQLGRWLRIKE</sequence>
<dbReference type="STRING" id="4555.K3YZ02"/>
<protein>
    <submittedName>
        <fullName evidence="1">Uncharacterized protein</fullName>
    </submittedName>
</protein>
<dbReference type="AlphaFoldDB" id="K3YZ02"/>
<dbReference type="EnsemblPlants" id="KQL30542">
    <property type="protein sequence ID" value="KQL30542"/>
    <property type="gene ID" value="SETIT_019508mg"/>
</dbReference>
<organism evidence="1 2">
    <name type="scientific">Setaria italica</name>
    <name type="common">Foxtail millet</name>
    <name type="synonym">Panicum italicum</name>
    <dbReference type="NCBI Taxonomy" id="4555"/>
    <lineage>
        <taxon>Eukaryota</taxon>
        <taxon>Viridiplantae</taxon>
        <taxon>Streptophyta</taxon>
        <taxon>Embryophyta</taxon>
        <taxon>Tracheophyta</taxon>
        <taxon>Spermatophyta</taxon>
        <taxon>Magnoliopsida</taxon>
        <taxon>Liliopsida</taxon>
        <taxon>Poales</taxon>
        <taxon>Poaceae</taxon>
        <taxon>PACMAD clade</taxon>
        <taxon>Panicoideae</taxon>
        <taxon>Panicodae</taxon>
        <taxon>Paniceae</taxon>
        <taxon>Cenchrinae</taxon>
        <taxon>Setaria</taxon>
    </lineage>
</organism>
<dbReference type="OMA" id="KEREYYP"/>
<dbReference type="PANTHER" id="PTHR34657:SF4">
    <property type="entry name" value="EMBRYO SAC DEVELOPMENT ARREST 6"/>
    <property type="match status" value="1"/>
</dbReference>
<dbReference type="eggNOG" id="ENOG502S43B">
    <property type="taxonomic scope" value="Eukaryota"/>
</dbReference>
<keyword evidence="2" id="KW-1185">Reference proteome</keyword>
<evidence type="ECO:0000313" key="2">
    <source>
        <dbReference type="Proteomes" id="UP000004995"/>
    </source>
</evidence>
<proteinExistence type="predicted"/>
<dbReference type="Proteomes" id="UP000004995">
    <property type="component" value="Unassembled WGS sequence"/>
</dbReference>
<dbReference type="EMBL" id="AGNK02000440">
    <property type="status" value="NOT_ANNOTATED_CDS"/>
    <property type="molecule type" value="Genomic_DNA"/>
</dbReference>
<dbReference type="PANTHER" id="PTHR34657">
    <property type="entry name" value="EMBRYO SAC DEVELOPMENT ARREST 6"/>
    <property type="match status" value="1"/>
</dbReference>
<accession>K3YZ02</accession>